<evidence type="ECO:0000313" key="2">
    <source>
        <dbReference type="Proteomes" id="UP000002878"/>
    </source>
</evidence>
<protein>
    <submittedName>
        <fullName evidence="1">Uncharacterized protein</fullName>
    </submittedName>
</protein>
<name>I2C2X0_BACAY</name>
<dbReference type="Proteomes" id="UP000002878">
    <property type="component" value="Chromosome"/>
</dbReference>
<proteinExistence type="predicted"/>
<evidence type="ECO:0000313" key="1">
    <source>
        <dbReference type="EMBL" id="AFJ60994.1"/>
    </source>
</evidence>
<accession>I2C2X0</accession>
<dbReference type="EMBL" id="CP003332">
    <property type="protein sequence ID" value="AFJ60994.1"/>
    <property type="molecule type" value="Genomic_DNA"/>
</dbReference>
<reference evidence="1 2" key="1">
    <citation type="journal article" date="2012" name="J. Biotechnol.">
        <title>Genome sequence of the plant growth promoting strain Bacillus amyloliquefaciens subsp. plantarum B9601-Y2 and expression of mersacidin and other secondary metabolites.</title>
        <authorList>
            <person name="He P."/>
            <person name="Hao K."/>
            <person name="Blom J."/>
            <person name="Ruckert C."/>
            <person name="Vater J."/>
            <person name="Mao Z."/>
            <person name="Wu Y."/>
            <person name="Hou M."/>
            <person name="He P."/>
            <person name="He Y."/>
            <person name="Borriss R."/>
        </authorList>
    </citation>
    <scope>NUCLEOTIDE SEQUENCE [LARGE SCALE GENOMIC DNA]</scope>
    <source>
        <strain evidence="1">Y2</strain>
    </source>
</reference>
<dbReference type="KEGG" id="bqy:MUS_0955"/>
<dbReference type="HOGENOM" id="CLU_3339507_0_0_9"/>
<dbReference type="AlphaFoldDB" id="I2C2X0"/>
<sequence>MNEEKKGYASFVLFADGLFYDVQRERCGSNRTSRITE</sequence>
<organism evidence="1 2">
    <name type="scientific">Bacillus amyloliquefaciens (strain Y2)</name>
    <name type="common">Bacillus amyloliquefaciens subsp. plantarum (strain B9601-Y2)</name>
    <dbReference type="NCBI Taxonomy" id="1155777"/>
    <lineage>
        <taxon>Bacteria</taxon>
        <taxon>Bacillati</taxon>
        <taxon>Bacillota</taxon>
        <taxon>Bacilli</taxon>
        <taxon>Bacillales</taxon>
        <taxon>Bacillaceae</taxon>
        <taxon>Bacillus</taxon>
        <taxon>Bacillus amyloliquefaciens group</taxon>
    </lineage>
</organism>
<gene>
    <name evidence="1" type="ORF">MUS_0955</name>
</gene>